<evidence type="ECO:0000259" key="3">
    <source>
        <dbReference type="Pfam" id="PF00884"/>
    </source>
</evidence>
<keyword evidence="2" id="KW-0378">Hydrolase</keyword>
<dbReference type="Proteomes" id="UP000239434">
    <property type="component" value="Unassembled WGS sequence"/>
</dbReference>
<proteinExistence type="predicted"/>
<feature type="domain" description="Sulfatase N-terminal" evidence="3">
    <location>
        <begin position="6"/>
        <end position="355"/>
    </location>
</feature>
<evidence type="ECO:0000256" key="1">
    <source>
        <dbReference type="ARBA" id="ARBA00022723"/>
    </source>
</evidence>
<comment type="caution">
    <text evidence="4">The sequence shown here is derived from an EMBL/GenBank/DDBJ whole genome shotgun (WGS) entry which is preliminary data.</text>
</comment>
<reference evidence="4 5" key="1">
    <citation type="submission" date="2018-02" db="EMBL/GenBank/DDBJ databases">
        <title>The draft genome of Phyllobacterium sp. 1N-3.</title>
        <authorList>
            <person name="Liu L."/>
            <person name="Li L."/>
            <person name="Zhang X."/>
            <person name="Wang T."/>
            <person name="Liang L."/>
        </authorList>
    </citation>
    <scope>NUCLEOTIDE SEQUENCE [LARGE SCALE GENOMIC DNA]</scope>
    <source>
        <strain evidence="4 5">1N-3</strain>
    </source>
</reference>
<dbReference type="PANTHER" id="PTHR45953">
    <property type="entry name" value="IDURONATE 2-SULFATASE"/>
    <property type="match status" value="1"/>
</dbReference>
<dbReference type="PANTHER" id="PTHR45953:SF1">
    <property type="entry name" value="IDURONATE 2-SULFATASE"/>
    <property type="match status" value="1"/>
</dbReference>
<dbReference type="EMBL" id="PVBR01000003">
    <property type="protein sequence ID" value="PRD44846.1"/>
    <property type="molecule type" value="Genomic_DNA"/>
</dbReference>
<keyword evidence="1" id="KW-0479">Metal-binding</keyword>
<keyword evidence="5" id="KW-1185">Reference proteome</keyword>
<dbReference type="GO" id="GO:0005737">
    <property type="term" value="C:cytoplasm"/>
    <property type="evidence" value="ECO:0007669"/>
    <property type="project" value="TreeGrafter"/>
</dbReference>
<protein>
    <submittedName>
        <fullName evidence="4">Arylsulfatase</fullName>
    </submittedName>
</protein>
<dbReference type="InterPro" id="IPR017850">
    <property type="entry name" value="Alkaline_phosphatase_core_sf"/>
</dbReference>
<dbReference type="InterPro" id="IPR000917">
    <property type="entry name" value="Sulfatase_N"/>
</dbReference>
<dbReference type="SUPFAM" id="SSF53649">
    <property type="entry name" value="Alkaline phosphatase-like"/>
    <property type="match status" value="1"/>
</dbReference>
<sequence length="494" mass="55923">MMTERPHVLFVTVDQWPANLLGCAGHPVIETPTLDQLARSGTRFERCYAETPICIPSRRSIMTGQTARGHGDRDFQPGLQMPHGIPTLADSFSRGGYQTFATGKLHVYPPRNRIGFNDAMLAEEGRGHLGGPDDYEMFLADSGHPGAQFLHGMSNNEYGWTTWHLPDHMHVTNWTTMTAARQIKRRDPTRPALWHVSYTHPHPPLVPLANYFNRYARREMPAPVVGDWSKDEEQMPYLLKASRNYYARLPQWQIDDTRRAFYALCTHIDHQLRLLIGTLREEGILDDSVIVFTSDHGDMLGDHGLFGKRLMYDASARVPLIIVDAKKQARIPANKTNDRLVGLHDLMPTMLDLAGLPIPESVEGLSVLDSNERDHIYGESHLHTRASRMIRDHQHKLIWYPAGNRFQLFDLKNDPLETRDLAGDPSRASVVNRLKDLLYEHLYGEDMALTDGKTFVGLEAPDVTIPDNRGLSGQRGFHYPEVPAIDPNKPVGSW</sequence>
<organism evidence="4 5">
    <name type="scientific">Phyllobacterium phragmitis</name>
    <dbReference type="NCBI Taxonomy" id="2670329"/>
    <lineage>
        <taxon>Bacteria</taxon>
        <taxon>Pseudomonadati</taxon>
        <taxon>Pseudomonadota</taxon>
        <taxon>Alphaproteobacteria</taxon>
        <taxon>Hyphomicrobiales</taxon>
        <taxon>Phyllobacteriaceae</taxon>
        <taxon>Phyllobacterium</taxon>
    </lineage>
</organism>
<dbReference type="Pfam" id="PF00884">
    <property type="entry name" value="Sulfatase"/>
    <property type="match status" value="1"/>
</dbReference>
<accession>A0A2S9IWD5</accession>
<dbReference type="GO" id="GO:0046872">
    <property type="term" value="F:metal ion binding"/>
    <property type="evidence" value="ECO:0007669"/>
    <property type="project" value="UniProtKB-KW"/>
</dbReference>
<evidence type="ECO:0000313" key="4">
    <source>
        <dbReference type="EMBL" id="PRD44846.1"/>
    </source>
</evidence>
<evidence type="ECO:0000313" key="5">
    <source>
        <dbReference type="Proteomes" id="UP000239434"/>
    </source>
</evidence>
<dbReference type="Gene3D" id="3.40.720.10">
    <property type="entry name" value="Alkaline Phosphatase, subunit A"/>
    <property type="match status" value="1"/>
</dbReference>
<dbReference type="AlphaFoldDB" id="A0A2S9IWD5"/>
<gene>
    <name evidence="4" type="ORF">C5748_05575</name>
</gene>
<dbReference type="GO" id="GO:0008484">
    <property type="term" value="F:sulfuric ester hydrolase activity"/>
    <property type="evidence" value="ECO:0007669"/>
    <property type="project" value="TreeGrafter"/>
</dbReference>
<evidence type="ECO:0000256" key="2">
    <source>
        <dbReference type="ARBA" id="ARBA00022801"/>
    </source>
</evidence>
<name>A0A2S9IWD5_9HYPH</name>